<dbReference type="GO" id="GO:0006094">
    <property type="term" value="P:gluconeogenesis"/>
    <property type="evidence" value="ECO:0007669"/>
    <property type="project" value="UniProtKB-UniPathway"/>
</dbReference>
<dbReference type="GO" id="GO:0016301">
    <property type="term" value="F:kinase activity"/>
    <property type="evidence" value="ECO:0007669"/>
    <property type="project" value="UniProtKB-KW"/>
</dbReference>
<gene>
    <name evidence="2" type="ORF">FB459_1970</name>
</gene>
<keyword evidence="2" id="KW-0418">Kinase</keyword>
<dbReference type="OrthoDB" id="4637972at2"/>
<dbReference type="GO" id="GO:0006071">
    <property type="term" value="P:glycerol metabolic process"/>
    <property type="evidence" value="ECO:0007669"/>
    <property type="project" value="InterPro"/>
</dbReference>
<dbReference type="EMBL" id="VFMO01000001">
    <property type="protein sequence ID" value="TQJ14503.1"/>
    <property type="molecule type" value="Genomic_DNA"/>
</dbReference>
<dbReference type="Pfam" id="PF13589">
    <property type="entry name" value="HATPase_c_3"/>
    <property type="match status" value="1"/>
</dbReference>
<evidence type="ECO:0000313" key="2">
    <source>
        <dbReference type="EMBL" id="TQJ14503.1"/>
    </source>
</evidence>
<dbReference type="Proteomes" id="UP000320806">
    <property type="component" value="Unassembled WGS sequence"/>
</dbReference>
<keyword evidence="3" id="KW-1185">Reference proteome</keyword>
<proteinExistence type="predicted"/>
<dbReference type="Pfam" id="PF03320">
    <property type="entry name" value="FBPase_glpX"/>
    <property type="match status" value="1"/>
</dbReference>
<sequence length="408" mass="43909">MQINPTSNATVTGNIDRAAASAMGFQVETTEDMAVLMDILSSLYSDPRTAILREYAVNGRDAHLVAGVTEPVQITLPSEFDSTLRIRDFGTGLTAAEMDDIYGVYLKSTKRGTTQTGGFGIGAKSAFAESRQFIVTSIKDGIKNVVLFALDDNNIGTKNVIVAGVATDEPSGVQVEIPFREHTGFAQTARRVFEVWPSGTALIDGTLNVSILDRCTAIDDSAFVLPDEWERRRDVSVIMGGVAYPLPAGSAKRVRQAMNADSSRSAVYLVAQVNDLSPAPTREALKDTDGNRAWIEAQIESLPGRVAAMHAPPRHEELGRQVRDAGARIRYISDGDVAGSIMAAREGTARPTPCRRRGQRSQQPTRTRCSASARRSSGAGRRIHGVHGTGEVCGAVARQESRQARLPV</sequence>
<feature type="compositionally biased region" description="Polar residues" evidence="1">
    <location>
        <begin position="360"/>
        <end position="369"/>
    </location>
</feature>
<dbReference type="SUPFAM" id="SSF55874">
    <property type="entry name" value="ATPase domain of HSP90 chaperone/DNA topoisomerase II/histidine kinase"/>
    <property type="match status" value="1"/>
</dbReference>
<reference evidence="2 3" key="1">
    <citation type="submission" date="2019-06" db="EMBL/GenBank/DDBJ databases">
        <title>Sequencing the genomes of 1000 actinobacteria strains.</title>
        <authorList>
            <person name="Klenk H.-P."/>
        </authorList>
    </citation>
    <scope>NUCLEOTIDE SEQUENCE [LARGE SCALE GENOMIC DNA]</scope>
    <source>
        <strain evidence="2 3">DSM 19828</strain>
    </source>
</reference>
<evidence type="ECO:0000256" key="1">
    <source>
        <dbReference type="SAM" id="MobiDB-lite"/>
    </source>
</evidence>
<accession>A0A542EGN4</accession>
<dbReference type="Gene3D" id="3.40.190.90">
    <property type="match status" value="1"/>
</dbReference>
<evidence type="ECO:0000313" key="3">
    <source>
        <dbReference type="Proteomes" id="UP000320806"/>
    </source>
</evidence>
<dbReference type="UniPathway" id="UPA00138"/>
<protein>
    <submittedName>
        <fullName evidence="2">Histidine kinase/DNA gyrase B/HSP90-like ATPase</fullName>
    </submittedName>
</protein>
<feature type="compositionally biased region" description="Low complexity" evidence="1">
    <location>
        <begin position="370"/>
        <end position="380"/>
    </location>
</feature>
<name>A0A542EGN4_9MICO</name>
<comment type="caution">
    <text evidence="2">The sequence shown here is derived from an EMBL/GenBank/DDBJ whole genome shotgun (WGS) entry which is preliminary data.</text>
</comment>
<dbReference type="InterPro" id="IPR004464">
    <property type="entry name" value="FBPase_class-2/SBPase"/>
</dbReference>
<dbReference type="AlphaFoldDB" id="A0A542EGN4"/>
<feature type="region of interest" description="Disordered" evidence="1">
    <location>
        <begin position="346"/>
        <end position="386"/>
    </location>
</feature>
<organism evidence="2 3">
    <name type="scientific">Yimella lutea</name>
    <dbReference type="NCBI Taxonomy" id="587872"/>
    <lineage>
        <taxon>Bacteria</taxon>
        <taxon>Bacillati</taxon>
        <taxon>Actinomycetota</taxon>
        <taxon>Actinomycetes</taxon>
        <taxon>Micrococcales</taxon>
        <taxon>Dermacoccaceae</taxon>
        <taxon>Yimella</taxon>
    </lineage>
</organism>
<keyword evidence="2" id="KW-0808">Transferase</keyword>
<dbReference type="InterPro" id="IPR036890">
    <property type="entry name" value="HATPase_C_sf"/>
</dbReference>
<dbReference type="GO" id="GO:0042132">
    <property type="term" value="F:fructose 1,6-bisphosphate 1-phosphatase activity"/>
    <property type="evidence" value="ECO:0007669"/>
    <property type="project" value="InterPro"/>
</dbReference>
<dbReference type="Gene3D" id="3.30.565.10">
    <property type="entry name" value="Histidine kinase-like ATPase, C-terminal domain"/>
    <property type="match status" value="1"/>
</dbReference>